<name>G4QCF8_TAYAM</name>
<dbReference type="STRING" id="1008459.TASI_0305"/>
<accession>G4QCF8</accession>
<dbReference type="RefSeq" id="WP_014110986.1">
    <property type="nucleotide sequence ID" value="NC_016043.1"/>
</dbReference>
<organism evidence="1 2">
    <name type="scientific">Taylorella asinigenitalis (strain MCE3)</name>
    <dbReference type="NCBI Taxonomy" id="1008459"/>
    <lineage>
        <taxon>Bacteria</taxon>
        <taxon>Pseudomonadati</taxon>
        <taxon>Pseudomonadota</taxon>
        <taxon>Betaproteobacteria</taxon>
        <taxon>Burkholderiales</taxon>
        <taxon>Alcaligenaceae</taxon>
        <taxon>Taylorella</taxon>
    </lineage>
</organism>
<evidence type="ECO:0000313" key="2">
    <source>
        <dbReference type="Proteomes" id="UP000009284"/>
    </source>
</evidence>
<dbReference type="AlphaFoldDB" id="G4QCF8"/>
<dbReference type="KEGG" id="tas:TASI_0305"/>
<proteinExistence type="predicted"/>
<keyword evidence="2" id="KW-1185">Reference proteome</keyword>
<protein>
    <submittedName>
        <fullName evidence="1">Uncharacterized protein</fullName>
    </submittedName>
</protein>
<dbReference type="Proteomes" id="UP000009284">
    <property type="component" value="Chromosome"/>
</dbReference>
<dbReference type="HOGENOM" id="CLU_2995133_0_0_4"/>
<evidence type="ECO:0000313" key="1">
    <source>
        <dbReference type="EMBL" id="AEP36088.1"/>
    </source>
</evidence>
<sequence length="57" mass="6554">MKLLNRFRNEFTSKDCSSTVPETTVDKEIQQVINELTQSILPNKDDSIKPLMEVSLK</sequence>
<reference key="1">
    <citation type="submission" date="2011-09" db="EMBL/GenBank/DDBJ databases">
        <title>Genomic characterization of the Taylorella genus.</title>
        <authorList>
            <person name="Hebert L."/>
            <person name="Moumen B."/>
            <person name="Pons N."/>
            <person name="Duquesne F."/>
            <person name="Breuil M.-F."/>
            <person name="Goux D."/>
            <person name="Batto J.-M."/>
            <person name="Renault P."/>
            <person name="Laugier C."/>
            <person name="Petry S."/>
        </authorList>
    </citation>
    <scope>NUCLEOTIDE SEQUENCE</scope>
    <source>
        <strain>MCE3</strain>
    </source>
</reference>
<reference evidence="1 2" key="2">
    <citation type="journal article" date="2012" name="PLoS ONE">
        <title>Genomic characterization of the taylorella genus.</title>
        <authorList>
            <person name="Hebert L."/>
            <person name="Moumen B."/>
            <person name="Pons N."/>
            <person name="Duquesne F."/>
            <person name="Breuil M.F."/>
            <person name="Goux D."/>
            <person name="Batto J.M."/>
            <person name="Laugier C."/>
            <person name="Renault P."/>
            <person name="Petry S."/>
        </authorList>
    </citation>
    <scope>NUCLEOTIDE SEQUENCE [LARGE SCALE GENOMIC DNA]</scope>
    <source>
        <strain evidence="1 2">MCE3</strain>
    </source>
</reference>
<dbReference type="EMBL" id="CP003059">
    <property type="protein sequence ID" value="AEP36088.1"/>
    <property type="molecule type" value="Genomic_DNA"/>
</dbReference>
<gene>
    <name evidence="1" type="ordered locus">TASI_0305</name>
</gene>